<evidence type="ECO:0000313" key="1">
    <source>
        <dbReference type="EMBL" id="CDW74838.1"/>
    </source>
</evidence>
<reference evidence="1 2" key="1">
    <citation type="submission" date="2014-06" db="EMBL/GenBank/DDBJ databases">
        <authorList>
            <person name="Swart Estienne"/>
        </authorList>
    </citation>
    <scope>NUCLEOTIDE SEQUENCE [LARGE SCALE GENOMIC DNA]</scope>
    <source>
        <strain evidence="1 2">130c</strain>
    </source>
</reference>
<evidence type="ECO:0000313" key="2">
    <source>
        <dbReference type="Proteomes" id="UP000039865"/>
    </source>
</evidence>
<dbReference type="InParanoid" id="A0A078A087"/>
<organism evidence="1 2">
    <name type="scientific">Stylonychia lemnae</name>
    <name type="common">Ciliate</name>
    <dbReference type="NCBI Taxonomy" id="5949"/>
    <lineage>
        <taxon>Eukaryota</taxon>
        <taxon>Sar</taxon>
        <taxon>Alveolata</taxon>
        <taxon>Ciliophora</taxon>
        <taxon>Intramacronucleata</taxon>
        <taxon>Spirotrichea</taxon>
        <taxon>Stichotrichia</taxon>
        <taxon>Sporadotrichida</taxon>
        <taxon>Oxytrichidae</taxon>
        <taxon>Stylonychinae</taxon>
        <taxon>Stylonychia</taxon>
    </lineage>
</organism>
<dbReference type="Proteomes" id="UP000039865">
    <property type="component" value="Unassembled WGS sequence"/>
</dbReference>
<dbReference type="AlphaFoldDB" id="A0A078A087"/>
<protein>
    <submittedName>
        <fullName evidence="1">Uncharacterized protein</fullName>
    </submittedName>
</protein>
<dbReference type="InterPro" id="IPR036322">
    <property type="entry name" value="WD40_repeat_dom_sf"/>
</dbReference>
<name>A0A078A087_STYLE</name>
<sequence length="221" mass="26384">MSDDIFITGQWDGYIELFSISNHQFKSTFQTQDKKNIIEICLIESSKDEYTFAFGDFDLGIIIGKIIMRNQFEYEFQEDKIKLIEDVSCHSMMLIKQNVIAAFVRNQDDEYQLKILDIKSRQELHTIDLNESTYIYPALAYDYIQYPFAFIKDQNNISLINTNNYQITTIIQCYCSFSEQQLIQYRDQDNKYKLIDIQMYETDEDSYEYLNEIRETEISML</sequence>
<gene>
    <name evidence="1" type="primary">Contig3341.g3575</name>
    <name evidence="1" type="ORF">STYLEM_3821</name>
</gene>
<keyword evidence="2" id="KW-1185">Reference proteome</keyword>
<accession>A0A078A087</accession>
<dbReference type="EMBL" id="CCKQ01003701">
    <property type="protein sequence ID" value="CDW74838.1"/>
    <property type="molecule type" value="Genomic_DNA"/>
</dbReference>
<dbReference type="SUPFAM" id="SSF50978">
    <property type="entry name" value="WD40 repeat-like"/>
    <property type="match status" value="1"/>
</dbReference>
<proteinExistence type="predicted"/>